<dbReference type="EMBL" id="NBNE01000444">
    <property type="protein sequence ID" value="OWZ19436.1"/>
    <property type="molecule type" value="Genomic_DNA"/>
</dbReference>
<evidence type="ECO:0000313" key="2">
    <source>
        <dbReference type="Proteomes" id="UP000198211"/>
    </source>
</evidence>
<comment type="caution">
    <text evidence="1">The sequence shown here is derived from an EMBL/GenBank/DDBJ whole genome shotgun (WGS) entry which is preliminary data.</text>
</comment>
<organism evidence="1 2">
    <name type="scientific">Phytophthora megakarya</name>
    <dbReference type="NCBI Taxonomy" id="4795"/>
    <lineage>
        <taxon>Eukaryota</taxon>
        <taxon>Sar</taxon>
        <taxon>Stramenopiles</taxon>
        <taxon>Oomycota</taxon>
        <taxon>Peronosporomycetes</taxon>
        <taxon>Peronosporales</taxon>
        <taxon>Peronosporaceae</taxon>
        <taxon>Phytophthora</taxon>
    </lineage>
</organism>
<keyword evidence="2" id="KW-1185">Reference proteome</keyword>
<name>A0A225WP94_9STRA</name>
<protein>
    <submittedName>
        <fullName evidence="1">Uncharacterized protein</fullName>
    </submittedName>
</protein>
<evidence type="ECO:0000313" key="1">
    <source>
        <dbReference type="EMBL" id="OWZ19436.1"/>
    </source>
</evidence>
<proteinExistence type="predicted"/>
<reference evidence="2" key="1">
    <citation type="submission" date="2017-03" db="EMBL/GenBank/DDBJ databases">
        <title>Phytopthora megakarya and P. palmivora, two closely related causual agents of cacao black pod achieved similar genome size and gene model numbers by different mechanisms.</title>
        <authorList>
            <person name="Ali S."/>
            <person name="Shao J."/>
            <person name="Larry D.J."/>
            <person name="Kronmiller B."/>
            <person name="Shen D."/>
            <person name="Strem M.D."/>
            <person name="Melnick R.L."/>
            <person name="Guiltinan M.J."/>
            <person name="Tyler B.M."/>
            <person name="Meinhardt L.W."/>
            <person name="Bailey B.A."/>
        </authorList>
    </citation>
    <scope>NUCLEOTIDE SEQUENCE [LARGE SCALE GENOMIC DNA]</scope>
    <source>
        <strain evidence="2">zdho120</strain>
    </source>
</reference>
<dbReference type="AlphaFoldDB" id="A0A225WP94"/>
<gene>
    <name evidence="1" type="ORF">PHMEG_0006333</name>
</gene>
<sequence length="366" mass="40013">MDDVSTSEEGERMAVFVSQGKEAETVVRGMTTVGDDISTCLSALKLVSELTDEMVAGLGTISKVRTVVKRGRASQNTGGRCRPSSARLYEIVTKCHVKLPNLSKCNVIVDRNKSAMYNLYWRHDDRNKGAVTTYPKENLHDAVTTTNAGEDKIVNKGAAAGDGLSTAMMTVVAYQREVKFESDARYCVAGTDWMMRGECARKDVPVHCVEGIGGVLLDVIGVWTFSTRNVYGQSVQVDACIMDGFTSEVRVDFLEKYRATVDFDSGEVRYVERGHAVFIPFRADGIKNDTTATVRLSSATNLQFRTMQPVEVAVAAADGDEGIFLPTVEHGAVLLAAAVTKFKDGKRWYRRSTRTVEASSSLVGRS</sequence>
<dbReference type="Proteomes" id="UP000198211">
    <property type="component" value="Unassembled WGS sequence"/>
</dbReference>
<accession>A0A225WP94</accession>